<dbReference type="EMBL" id="LUFC02000500">
    <property type="protein sequence ID" value="KAF4496851.1"/>
    <property type="molecule type" value="Genomic_DNA"/>
</dbReference>
<keyword evidence="3" id="KW-1185">Reference proteome</keyword>
<feature type="compositionally biased region" description="Polar residues" evidence="1">
    <location>
        <begin position="12"/>
        <end position="33"/>
    </location>
</feature>
<dbReference type="OrthoDB" id="5241264at2759"/>
<organism evidence="2 3">
    <name type="scientific">Fusarium agapanthi</name>
    <dbReference type="NCBI Taxonomy" id="1803897"/>
    <lineage>
        <taxon>Eukaryota</taxon>
        <taxon>Fungi</taxon>
        <taxon>Dikarya</taxon>
        <taxon>Ascomycota</taxon>
        <taxon>Pezizomycotina</taxon>
        <taxon>Sordariomycetes</taxon>
        <taxon>Hypocreomycetidae</taxon>
        <taxon>Hypocreales</taxon>
        <taxon>Nectriaceae</taxon>
        <taxon>Fusarium</taxon>
        <taxon>Fusarium fujikuroi species complex</taxon>
    </lineage>
</organism>
<evidence type="ECO:0000256" key="1">
    <source>
        <dbReference type="SAM" id="MobiDB-lite"/>
    </source>
</evidence>
<protein>
    <recommendedName>
        <fullName evidence="4">C2H2-type domain-containing protein</fullName>
    </recommendedName>
</protein>
<dbReference type="Proteomes" id="UP000737391">
    <property type="component" value="Unassembled WGS sequence"/>
</dbReference>
<dbReference type="AlphaFoldDB" id="A0A9P5E5Z4"/>
<name>A0A9P5E5Z4_9HYPO</name>
<evidence type="ECO:0000313" key="2">
    <source>
        <dbReference type="EMBL" id="KAF4496851.1"/>
    </source>
</evidence>
<evidence type="ECO:0008006" key="4">
    <source>
        <dbReference type="Google" id="ProtNLM"/>
    </source>
</evidence>
<proteinExistence type="predicted"/>
<gene>
    <name evidence="2" type="ORF">FAGAP_7006</name>
</gene>
<accession>A0A9P5E5Z4</accession>
<reference evidence="2" key="1">
    <citation type="submission" date="2020-01" db="EMBL/GenBank/DDBJ databases">
        <title>Identification and distribution of gene clusters putatively required for synthesis of sphingolipid metabolism inhibitors in phylogenetically diverse species of the filamentous fungus Fusarium.</title>
        <authorList>
            <person name="Kim H.-S."/>
            <person name="Busman M."/>
            <person name="Brown D.W."/>
            <person name="Divon H."/>
            <person name="Uhlig S."/>
            <person name="Proctor R.H."/>
        </authorList>
    </citation>
    <scope>NUCLEOTIDE SEQUENCE</scope>
    <source>
        <strain evidence="2">NRRL 31653</strain>
    </source>
</reference>
<feature type="compositionally biased region" description="Basic residues" evidence="1">
    <location>
        <begin position="1"/>
        <end position="10"/>
    </location>
</feature>
<feature type="region of interest" description="Disordered" evidence="1">
    <location>
        <begin position="1"/>
        <end position="37"/>
    </location>
</feature>
<comment type="caution">
    <text evidence="2">The sequence shown here is derived from an EMBL/GenBank/DDBJ whole genome shotgun (WGS) entry which is preliminary data.</text>
</comment>
<dbReference type="PANTHER" id="PTHR38166:SF1">
    <property type="entry name" value="C2H2-TYPE DOMAIN-CONTAINING PROTEIN"/>
    <property type="match status" value="1"/>
</dbReference>
<dbReference type="PANTHER" id="PTHR38166">
    <property type="entry name" value="C2H2-TYPE DOMAIN-CONTAINING PROTEIN-RELATED"/>
    <property type="match status" value="1"/>
</dbReference>
<evidence type="ECO:0000313" key="3">
    <source>
        <dbReference type="Proteomes" id="UP000737391"/>
    </source>
</evidence>
<sequence length="338" mass="38948">MGILRLRPRRAASTQTLPLRPLQPSTHNANGVRTSRLERHRHGFGDCDVGFRENSYDSASESSGDESCCEDKSAQWMNSALLNDPRIQIARQHLLPVARAQLEEFLSQAIYTEPQHHEQARQERRDECDWVITTNFAPRCYSDFRGSNDSFVVIPPVGGHSRYQCPFHASNPKKYPACLIDHELHSISSVKRHVKRHHARPPYCPRCSKTFDSVSKCDRHILEKRCRTESLKIPDGINFYQRSRISTKDNPQLSGKRRWERIYKTIFPGAESCPSPYLDRGVGLVASMARDFWRMQGTEVMSEFLTRQNWLPFGQGDAHTVLYELVMFDLITQLMEEA</sequence>